<keyword evidence="2" id="KW-1185">Reference proteome</keyword>
<sequence length="152" mass="17042">MSAFNDYCTVCGQLIQRDVAEDELLDDRLYCSSQCQENDRLNVENFKLSNELSGTPASLIRSPLLQPVDGSRASHNSLMESLGREQEQDDYDYDFELEMPLDNVMIGSGPAIPMMTIPRSVLGSDSTSKPDVVCDNTAEDNYKLWLNYNLTS</sequence>
<dbReference type="EMBL" id="CP015054">
    <property type="protein sequence ID" value="QGN13605.1"/>
    <property type="molecule type" value="Genomic_DNA"/>
</dbReference>
<accession>A0ABX6EN41</accession>
<reference evidence="1 2" key="2">
    <citation type="submission" date="2019-11" db="EMBL/GenBank/DDBJ databases">
        <authorList>
            <person name="Lu H."/>
        </authorList>
    </citation>
    <scope>NUCLEOTIDE SEQUENCE [LARGE SCALE GENOMIC DNA]</scope>
    <source>
        <strain evidence="1 2">FIM1</strain>
    </source>
</reference>
<name>A0ABX6EN41_KLUMA</name>
<evidence type="ECO:0000313" key="2">
    <source>
        <dbReference type="Proteomes" id="UP000422736"/>
    </source>
</evidence>
<organism evidence="1 2">
    <name type="scientific">Kluyveromyces marxianus</name>
    <name type="common">Yeast</name>
    <name type="synonym">Candida kefyr</name>
    <dbReference type="NCBI Taxonomy" id="4911"/>
    <lineage>
        <taxon>Eukaryota</taxon>
        <taxon>Fungi</taxon>
        <taxon>Dikarya</taxon>
        <taxon>Ascomycota</taxon>
        <taxon>Saccharomycotina</taxon>
        <taxon>Saccharomycetes</taxon>
        <taxon>Saccharomycetales</taxon>
        <taxon>Saccharomycetaceae</taxon>
        <taxon>Kluyveromyces</taxon>
    </lineage>
</organism>
<evidence type="ECO:0000313" key="1">
    <source>
        <dbReference type="EMBL" id="QGN13605.1"/>
    </source>
</evidence>
<dbReference type="Proteomes" id="UP000422736">
    <property type="component" value="Chromosome 1"/>
</dbReference>
<reference evidence="1 2" key="1">
    <citation type="submission" date="2016-03" db="EMBL/GenBank/DDBJ databases">
        <title>How can Kluyveromyces marxianus grow so fast - potential evolutionary course in Saccharomyces Complex revealed by comparative genomics.</title>
        <authorList>
            <person name="Mo W."/>
            <person name="Lu W."/>
            <person name="Yang X."/>
            <person name="Qi J."/>
            <person name="Lv H."/>
        </authorList>
    </citation>
    <scope>NUCLEOTIDE SEQUENCE [LARGE SCALE GENOMIC DNA]</scope>
    <source>
        <strain evidence="1 2">FIM1</strain>
    </source>
</reference>
<gene>
    <name evidence="1" type="primary">ECL1P</name>
    <name evidence="1" type="ORF">FIM1_247</name>
</gene>
<proteinExistence type="predicted"/>
<protein>
    <submittedName>
        <fullName evidence="1">Protein ECL1P</fullName>
    </submittedName>
</protein>